<organism evidence="2 3">
    <name type="scientific">Glonium stellatum</name>
    <dbReference type="NCBI Taxonomy" id="574774"/>
    <lineage>
        <taxon>Eukaryota</taxon>
        <taxon>Fungi</taxon>
        <taxon>Dikarya</taxon>
        <taxon>Ascomycota</taxon>
        <taxon>Pezizomycotina</taxon>
        <taxon>Dothideomycetes</taxon>
        <taxon>Pleosporomycetidae</taxon>
        <taxon>Gloniales</taxon>
        <taxon>Gloniaceae</taxon>
        <taxon>Glonium</taxon>
    </lineage>
</organism>
<accession>A0A8E2JZ02</accession>
<feature type="region of interest" description="Disordered" evidence="1">
    <location>
        <begin position="1"/>
        <end position="184"/>
    </location>
</feature>
<evidence type="ECO:0000256" key="1">
    <source>
        <dbReference type="SAM" id="MobiDB-lite"/>
    </source>
</evidence>
<protein>
    <submittedName>
        <fullName evidence="2">Uncharacterized protein</fullName>
    </submittedName>
</protein>
<dbReference type="OrthoDB" id="3260716at2759"/>
<dbReference type="Proteomes" id="UP000250140">
    <property type="component" value="Unassembled WGS sequence"/>
</dbReference>
<dbReference type="AlphaFoldDB" id="A0A8E2JZ02"/>
<sequence length="184" mass="18745">MSASGNPGSVANQTGEFHARVPPSEPLQTKGHKPGVLASEKDRAPEFSAQTLPAGTAPASKTYQPDADTTNASMYHRASDTLNGADSGSVNTGLGHPGQGQTSQELRHDGSKGGAKQAHGLVGVGATVGTDSKVVNSRDPAFAGQRALDKDVPAGQRGNIEAPTAEERVPESAGTVAREAPRDS</sequence>
<evidence type="ECO:0000313" key="3">
    <source>
        <dbReference type="Proteomes" id="UP000250140"/>
    </source>
</evidence>
<proteinExistence type="predicted"/>
<feature type="compositionally biased region" description="Polar residues" evidence="1">
    <location>
        <begin position="48"/>
        <end position="73"/>
    </location>
</feature>
<evidence type="ECO:0000313" key="2">
    <source>
        <dbReference type="EMBL" id="OCL14342.1"/>
    </source>
</evidence>
<name>A0A8E2JZ02_9PEZI</name>
<reference evidence="2 3" key="1">
    <citation type="journal article" date="2016" name="Nat. Commun.">
        <title>Ectomycorrhizal ecology is imprinted in the genome of the dominant symbiotic fungus Cenococcum geophilum.</title>
        <authorList>
            <consortium name="DOE Joint Genome Institute"/>
            <person name="Peter M."/>
            <person name="Kohler A."/>
            <person name="Ohm R.A."/>
            <person name="Kuo A."/>
            <person name="Krutzmann J."/>
            <person name="Morin E."/>
            <person name="Arend M."/>
            <person name="Barry K.W."/>
            <person name="Binder M."/>
            <person name="Choi C."/>
            <person name="Clum A."/>
            <person name="Copeland A."/>
            <person name="Grisel N."/>
            <person name="Haridas S."/>
            <person name="Kipfer T."/>
            <person name="LaButti K."/>
            <person name="Lindquist E."/>
            <person name="Lipzen A."/>
            <person name="Maire R."/>
            <person name="Meier B."/>
            <person name="Mihaltcheva S."/>
            <person name="Molinier V."/>
            <person name="Murat C."/>
            <person name="Poggeler S."/>
            <person name="Quandt C.A."/>
            <person name="Sperisen C."/>
            <person name="Tritt A."/>
            <person name="Tisserant E."/>
            <person name="Crous P.W."/>
            <person name="Henrissat B."/>
            <person name="Nehls U."/>
            <person name="Egli S."/>
            <person name="Spatafora J.W."/>
            <person name="Grigoriev I.V."/>
            <person name="Martin F.M."/>
        </authorList>
    </citation>
    <scope>NUCLEOTIDE SEQUENCE [LARGE SCALE GENOMIC DNA]</scope>
    <source>
        <strain evidence="2 3">CBS 207.34</strain>
    </source>
</reference>
<keyword evidence="3" id="KW-1185">Reference proteome</keyword>
<feature type="compositionally biased region" description="Polar residues" evidence="1">
    <location>
        <begin position="80"/>
        <end position="92"/>
    </location>
</feature>
<dbReference type="EMBL" id="KV748584">
    <property type="protein sequence ID" value="OCL14342.1"/>
    <property type="molecule type" value="Genomic_DNA"/>
</dbReference>
<gene>
    <name evidence="2" type="ORF">AOQ84DRAFT_351555</name>
</gene>
<feature type="compositionally biased region" description="Polar residues" evidence="1">
    <location>
        <begin position="1"/>
        <end position="15"/>
    </location>
</feature>